<dbReference type="InterPro" id="IPR036390">
    <property type="entry name" value="WH_DNA-bd_sf"/>
</dbReference>
<feature type="domain" description="HTH marR-type" evidence="1">
    <location>
        <begin position="20"/>
        <end position="152"/>
    </location>
</feature>
<dbReference type="RefSeq" id="WP_161348519.1">
    <property type="nucleotide sequence ID" value="NZ_BMGW01000016.1"/>
</dbReference>
<evidence type="ECO:0000313" key="2">
    <source>
        <dbReference type="EMBL" id="MZQ91136.1"/>
    </source>
</evidence>
<dbReference type="PANTHER" id="PTHR33164:SF89">
    <property type="entry name" value="MARR FAMILY REGULATORY PROTEIN"/>
    <property type="match status" value="1"/>
</dbReference>
<dbReference type="InterPro" id="IPR000835">
    <property type="entry name" value="HTH_MarR-typ"/>
</dbReference>
<dbReference type="EMBL" id="WWNR01000016">
    <property type="protein sequence ID" value="MZQ91136.1"/>
    <property type="molecule type" value="Genomic_DNA"/>
</dbReference>
<dbReference type="SMART" id="SM00347">
    <property type="entry name" value="HTH_MARR"/>
    <property type="match status" value="1"/>
</dbReference>
<comment type="caution">
    <text evidence="2">The sequence shown here is derived from an EMBL/GenBank/DDBJ whole genome shotgun (WGS) entry which is preliminary data.</text>
</comment>
<dbReference type="Gene3D" id="1.10.10.10">
    <property type="entry name" value="Winged helix-like DNA-binding domain superfamily/Winged helix DNA-binding domain"/>
    <property type="match status" value="1"/>
</dbReference>
<evidence type="ECO:0000259" key="1">
    <source>
        <dbReference type="PROSITE" id="PS50995"/>
    </source>
</evidence>
<sequence>MADAEPERNDAPKIDMSYLEGTIGYAIRRAQLAVFADIYRSFGKDGLTVVKFSVLAVIADNPGINQAMLAEALDVERPRMVPLLNDLEKSGFVSREANLHDRRNKSLKLTDAGRLMLDEHKRRFSDHEARLSAWLAESRPEDVLSLLWKVARLRA</sequence>
<organism evidence="2 3">
    <name type="scientific">Frigidibacter albus</name>
    <dbReference type="NCBI Taxonomy" id="1465486"/>
    <lineage>
        <taxon>Bacteria</taxon>
        <taxon>Pseudomonadati</taxon>
        <taxon>Pseudomonadota</taxon>
        <taxon>Alphaproteobacteria</taxon>
        <taxon>Rhodobacterales</taxon>
        <taxon>Paracoccaceae</taxon>
        <taxon>Frigidibacter</taxon>
    </lineage>
</organism>
<keyword evidence="3" id="KW-1185">Reference proteome</keyword>
<dbReference type="PRINTS" id="PR00598">
    <property type="entry name" value="HTHMARR"/>
</dbReference>
<dbReference type="InterPro" id="IPR039422">
    <property type="entry name" value="MarR/SlyA-like"/>
</dbReference>
<dbReference type="Pfam" id="PF12802">
    <property type="entry name" value="MarR_2"/>
    <property type="match status" value="1"/>
</dbReference>
<dbReference type="Proteomes" id="UP000477083">
    <property type="component" value="Unassembled WGS sequence"/>
</dbReference>
<gene>
    <name evidence="2" type="ORF">GS660_18760</name>
</gene>
<proteinExistence type="predicted"/>
<dbReference type="AlphaFoldDB" id="A0A6L8VMW4"/>
<dbReference type="InterPro" id="IPR036388">
    <property type="entry name" value="WH-like_DNA-bd_sf"/>
</dbReference>
<dbReference type="OrthoDB" id="8077146at2"/>
<dbReference type="GO" id="GO:0006950">
    <property type="term" value="P:response to stress"/>
    <property type="evidence" value="ECO:0007669"/>
    <property type="project" value="TreeGrafter"/>
</dbReference>
<evidence type="ECO:0000313" key="3">
    <source>
        <dbReference type="Proteomes" id="UP000477083"/>
    </source>
</evidence>
<name>A0A6L8VMW4_9RHOB</name>
<protein>
    <submittedName>
        <fullName evidence="2">MarR family transcriptional regulator</fullName>
    </submittedName>
</protein>
<dbReference type="PROSITE" id="PS50995">
    <property type="entry name" value="HTH_MARR_2"/>
    <property type="match status" value="1"/>
</dbReference>
<dbReference type="GO" id="GO:0003700">
    <property type="term" value="F:DNA-binding transcription factor activity"/>
    <property type="evidence" value="ECO:0007669"/>
    <property type="project" value="InterPro"/>
</dbReference>
<dbReference type="PANTHER" id="PTHR33164">
    <property type="entry name" value="TRANSCRIPTIONAL REGULATOR, MARR FAMILY"/>
    <property type="match status" value="1"/>
</dbReference>
<accession>A0A6L8VMW4</accession>
<dbReference type="SUPFAM" id="SSF46785">
    <property type="entry name" value="Winged helix' DNA-binding domain"/>
    <property type="match status" value="1"/>
</dbReference>
<reference evidence="2 3" key="1">
    <citation type="submission" date="2020-01" db="EMBL/GenBank/DDBJ databases">
        <title>Frigidibacter albus SP32T (=CGMCC 1.13995T).</title>
        <authorList>
            <person name="Liao X."/>
        </authorList>
    </citation>
    <scope>NUCLEOTIDE SEQUENCE [LARGE SCALE GENOMIC DNA]</scope>
    <source>
        <strain evidence="2 3">SP32</strain>
    </source>
</reference>